<sequence length="52" mass="6200">MIQEMVRDCRHDASDSQRLQALYKRWSEIVNMIQKMVRDGRYDAGDGQRLQT</sequence>
<dbReference type="EMBL" id="CATNWA010007958">
    <property type="protein sequence ID" value="CAI9555133.1"/>
    <property type="molecule type" value="Genomic_DNA"/>
</dbReference>
<name>A0ABN9C5E1_9NEOB</name>
<comment type="caution">
    <text evidence="1">The sequence shown here is derived from an EMBL/GenBank/DDBJ whole genome shotgun (WGS) entry which is preliminary data.</text>
</comment>
<reference evidence="1" key="1">
    <citation type="submission" date="2023-05" db="EMBL/GenBank/DDBJ databases">
        <authorList>
            <person name="Stuckert A."/>
        </authorList>
    </citation>
    <scope>NUCLEOTIDE SEQUENCE</scope>
</reference>
<organism evidence="1 2">
    <name type="scientific">Staurois parvus</name>
    <dbReference type="NCBI Taxonomy" id="386267"/>
    <lineage>
        <taxon>Eukaryota</taxon>
        <taxon>Metazoa</taxon>
        <taxon>Chordata</taxon>
        <taxon>Craniata</taxon>
        <taxon>Vertebrata</taxon>
        <taxon>Euteleostomi</taxon>
        <taxon>Amphibia</taxon>
        <taxon>Batrachia</taxon>
        <taxon>Anura</taxon>
        <taxon>Neobatrachia</taxon>
        <taxon>Ranoidea</taxon>
        <taxon>Ranidae</taxon>
        <taxon>Staurois</taxon>
    </lineage>
</organism>
<evidence type="ECO:0000313" key="1">
    <source>
        <dbReference type="EMBL" id="CAI9555133.1"/>
    </source>
</evidence>
<evidence type="ECO:0000313" key="2">
    <source>
        <dbReference type="Proteomes" id="UP001162483"/>
    </source>
</evidence>
<keyword evidence="2" id="KW-1185">Reference proteome</keyword>
<accession>A0ABN9C5E1</accession>
<gene>
    <name evidence="1" type="ORF">SPARVUS_LOCUS4333707</name>
</gene>
<proteinExistence type="predicted"/>
<protein>
    <submittedName>
        <fullName evidence="1">Uncharacterized protein</fullName>
    </submittedName>
</protein>
<dbReference type="Proteomes" id="UP001162483">
    <property type="component" value="Unassembled WGS sequence"/>
</dbReference>